<gene>
    <name evidence="1" type="ORF">EKO23_04540</name>
</gene>
<dbReference type="EMBL" id="SDKM01000004">
    <property type="protein sequence ID" value="RYP88110.1"/>
    <property type="molecule type" value="Genomic_DNA"/>
</dbReference>
<organism evidence="1 2">
    <name type="scientific">Nocardioides guangzhouensis</name>
    <dbReference type="NCBI Taxonomy" id="2497878"/>
    <lineage>
        <taxon>Bacteria</taxon>
        <taxon>Bacillati</taxon>
        <taxon>Actinomycetota</taxon>
        <taxon>Actinomycetes</taxon>
        <taxon>Propionibacteriales</taxon>
        <taxon>Nocardioidaceae</taxon>
        <taxon>Nocardioides</taxon>
    </lineage>
</organism>
<evidence type="ECO:0000313" key="1">
    <source>
        <dbReference type="EMBL" id="RYP88110.1"/>
    </source>
</evidence>
<dbReference type="AlphaFoldDB" id="A0A4Q4ZIN3"/>
<reference evidence="1 2" key="1">
    <citation type="submission" date="2019-01" db="EMBL/GenBank/DDBJ databases">
        <title>Nocardioides guangzhouensis sp. nov., an actinobacterium isolated from soil.</title>
        <authorList>
            <person name="Fu Y."/>
            <person name="Cai Y."/>
            <person name="Lin Z."/>
            <person name="Chen P."/>
        </authorList>
    </citation>
    <scope>NUCLEOTIDE SEQUENCE [LARGE SCALE GENOMIC DNA]</scope>
    <source>
        <strain evidence="1 2">130</strain>
    </source>
</reference>
<comment type="caution">
    <text evidence="1">The sequence shown here is derived from an EMBL/GenBank/DDBJ whole genome shotgun (WGS) entry which is preliminary data.</text>
</comment>
<proteinExistence type="predicted"/>
<protein>
    <recommendedName>
        <fullName evidence="3">DUF732 domain-containing protein</fullName>
    </recommendedName>
</protein>
<dbReference type="PROSITE" id="PS51257">
    <property type="entry name" value="PROKAR_LIPOPROTEIN"/>
    <property type="match status" value="1"/>
</dbReference>
<accession>A0A4Q4ZIN3</accession>
<sequence length="121" mass="12735">MTLRGAATGAVVAVGLALSGCSAQSERDQYSYDAIQDDGFAQDKYLTDQGYLVDSQALTAKGAELESWVALQTDQICDQLSSGTTFDELVGFFSQTFGDVVTDPEGFVGNAAGYSCSGYLD</sequence>
<evidence type="ECO:0008006" key="3">
    <source>
        <dbReference type="Google" id="ProtNLM"/>
    </source>
</evidence>
<keyword evidence="2" id="KW-1185">Reference proteome</keyword>
<evidence type="ECO:0000313" key="2">
    <source>
        <dbReference type="Proteomes" id="UP000295198"/>
    </source>
</evidence>
<name>A0A4Q4ZIN3_9ACTN</name>
<dbReference type="RefSeq" id="WP_134714516.1">
    <property type="nucleotide sequence ID" value="NZ_SDKM01000004.1"/>
</dbReference>
<dbReference type="Proteomes" id="UP000295198">
    <property type="component" value="Unassembled WGS sequence"/>
</dbReference>